<gene>
    <name evidence="1" type="ORF">PVAP13_6KG108905</name>
</gene>
<dbReference type="Proteomes" id="UP000823388">
    <property type="component" value="Chromosome 6K"/>
</dbReference>
<proteinExistence type="predicted"/>
<comment type="caution">
    <text evidence="1">The sequence shown here is derived from an EMBL/GenBank/DDBJ whole genome shotgun (WGS) entry which is preliminary data.</text>
</comment>
<accession>A0A8T0RBC7</accession>
<evidence type="ECO:0000313" key="1">
    <source>
        <dbReference type="EMBL" id="KAG2582395.1"/>
    </source>
</evidence>
<feature type="non-terminal residue" evidence="1">
    <location>
        <position position="1"/>
    </location>
</feature>
<protein>
    <submittedName>
        <fullName evidence="1">Uncharacterized protein</fullName>
    </submittedName>
</protein>
<reference evidence="1" key="1">
    <citation type="submission" date="2020-05" db="EMBL/GenBank/DDBJ databases">
        <title>WGS assembly of Panicum virgatum.</title>
        <authorList>
            <person name="Lovell J.T."/>
            <person name="Jenkins J."/>
            <person name="Shu S."/>
            <person name="Juenger T.E."/>
            <person name="Schmutz J."/>
        </authorList>
    </citation>
    <scope>NUCLEOTIDE SEQUENCE</scope>
    <source>
        <strain evidence="1">AP13</strain>
    </source>
</reference>
<sequence>CVRCVTFHANNDDEGCFQARRRAHRCGHCGFLHSDYDLAAKILHDYEHFDCKICIPDMEKLEMRGDTILVPEHIMNKLDEHLKMKQHACMEIATVDGAIQDAKKDQ</sequence>
<name>A0A8T0RBC7_PANVG</name>
<evidence type="ECO:0000313" key="2">
    <source>
        <dbReference type="Proteomes" id="UP000823388"/>
    </source>
</evidence>
<dbReference type="EMBL" id="CM029047">
    <property type="protein sequence ID" value="KAG2582395.1"/>
    <property type="molecule type" value="Genomic_DNA"/>
</dbReference>
<dbReference type="AlphaFoldDB" id="A0A8T0RBC7"/>
<keyword evidence="2" id="KW-1185">Reference proteome</keyword>
<organism evidence="1 2">
    <name type="scientific">Panicum virgatum</name>
    <name type="common">Blackwell switchgrass</name>
    <dbReference type="NCBI Taxonomy" id="38727"/>
    <lineage>
        <taxon>Eukaryota</taxon>
        <taxon>Viridiplantae</taxon>
        <taxon>Streptophyta</taxon>
        <taxon>Embryophyta</taxon>
        <taxon>Tracheophyta</taxon>
        <taxon>Spermatophyta</taxon>
        <taxon>Magnoliopsida</taxon>
        <taxon>Liliopsida</taxon>
        <taxon>Poales</taxon>
        <taxon>Poaceae</taxon>
        <taxon>PACMAD clade</taxon>
        <taxon>Panicoideae</taxon>
        <taxon>Panicodae</taxon>
        <taxon>Paniceae</taxon>
        <taxon>Panicinae</taxon>
        <taxon>Panicum</taxon>
        <taxon>Panicum sect. Hiantes</taxon>
    </lineage>
</organism>